<proteinExistence type="predicted"/>
<dbReference type="GO" id="GO:0004252">
    <property type="term" value="F:serine-type endopeptidase activity"/>
    <property type="evidence" value="ECO:0007669"/>
    <property type="project" value="UniProtKB-EC"/>
</dbReference>
<keyword evidence="4" id="KW-0378">Hydrolase</keyword>
<dbReference type="GO" id="GO:0070012">
    <property type="term" value="F:oligopeptidase activity"/>
    <property type="evidence" value="ECO:0007669"/>
    <property type="project" value="TreeGrafter"/>
</dbReference>
<dbReference type="EC" id="3.4.21.26" evidence="2"/>
<dbReference type="OrthoDB" id="9801421at2"/>
<dbReference type="Proteomes" id="UP000058074">
    <property type="component" value="Chromosome"/>
</dbReference>
<evidence type="ECO:0000259" key="6">
    <source>
        <dbReference type="Pfam" id="PF00326"/>
    </source>
</evidence>
<accession>A0A0N9V9A5</accession>
<dbReference type="InterPro" id="IPR051167">
    <property type="entry name" value="Prolyl_oligopep/macrocyclase"/>
</dbReference>
<dbReference type="InterPro" id="IPR001375">
    <property type="entry name" value="Peptidase_S9_cat"/>
</dbReference>
<dbReference type="PANTHER" id="PTHR42881">
    <property type="entry name" value="PROLYL ENDOPEPTIDASE"/>
    <property type="match status" value="1"/>
</dbReference>
<dbReference type="PANTHER" id="PTHR42881:SF2">
    <property type="entry name" value="PROLYL ENDOPEPTIDASE"/>
    <property type="match status" value="1"/>
</dbReference>
<evidence type="ECO:0000256" key="2">
    <source>
        <dbReference type="ARBA" id="ARBA00011897"/>
    </source>
</evidence>
<dbReference type="Pfam" id="PF00326">
    <property type="entry name" value="Peptidase_S9"/>
    <property type="match status" value="1"/>
</dbReference>
<evidence type="ECO:0000256" key="3">
    <source>
        <dbReference type="ARBA" id="ARBA00022670"/>
    </source>
</evidence>
<evidence type="ECO:0000256" key="5">
    <source>
        <dbReference type="ARBA" id="ARBA00022825"/>
    </source>
</evidence>
<dbReference type="Gene3D" id="3.40.50.1820">
    <property type="entry name" value="alpha/beta hydrolase"/>
    <property type="match status" value="1"/>
</dbReference>
<dbReference type="PRINTS" id="PR00862">
    <property type="entry name" value="PROLIGOPTASE"/>
</dbReference>
<organism evidence="8 9">
    <name type="scientific">Sphingopyxis macrogoltabida</name>
    <name type="common">Sphingomonas macrogoltabidus</name>
    <dbReference type="NCBI Taxonomy" id="33050"/>
    <lineage>
        <taxon>Bacteria</taxon>
        <taxon>Pseudomonadati</taxon>
        <taxon>Pseudomonadota</taxon>
        <taxon>Alphaproteobacteria</taxon>
        <taxon>Sphingomonadales</taxon>
        <taxon>Sphingomonadaceae</taxon>
        <taxon>Sphingopyxis</taxon>
    </lineage>
</organism>
<dbReference type="SUPFAM" id="SSF53474">
    <property type="entry name" value="alpha/beta-Hydrolases"/>
    <property type="match status" value="1"/>
</dbReference>
<dbReference type="InterPro" id="IPR002470">
    <property type="entry name" value="Peptidase_S9A"/>
</dbReference>
<dbReference type="GO" id="GO:0006508">
    <property type="term" value="P:proteolysis"/>
    <property type="evidence" value="ECO:0007669"/>
    <property type="project" value="UniProtKB-KW"/>
</dbReference>
<sequence length="686" mass="74764">MTTTPRRPVTKTIGSVTFDDPYDWLQHDSDEALAWQWEQDAIAQREARAWPHFEALKEQIRANDAGNFMVSRTPPRLRGDRWFWIAPPPGGGGRVVWTSTSLADAGQPVFALADHVAREDAASAAVLWWEPSPDGARVAAIVCIGGDMMGEWHIFDTATGKALRAPLPAIGYSGAIPGWLADGSGFYLHGRDAQGRHRIGFVALDEGVADRPEVVFGDAEVPANMSGLSCNVSPGERWVIADSGPHERTAYVVGDTTTGEWRPFIPDGYDGELTGGWLDADTYVARAHGDDTPRGCIVAIPVATSQDRSTWREIAPQGAAVIRAVGTIRGKIVVAELLHVSLRLRVIDPVDGSEQLVPLEDAGASWISAFHRFDRTDALTFDYASFTKTAGIYHYDLDSGEVSTVVAPEVELDGIKVSQHFARGKDGVHIPYYLVHRDDLDFSAPRPALITAYGGFNSAFVPAFLAHFTPFVRAGGVLIHANIRGGGEYGKIWHDSGRLACKWNSYLDLFAIVEEAIANGVTAPDRLAMTGASNGGLLAGVAIVHRPDLFRVVVPDVPTFDEMEPLPDDAESAPIRAIFWQDYGDPQDPVMSKILYSYSPYHNVRDGIAYPAVFQVFGEKDAGCRPFHGRKFTARMLEASTSGHRTLLRVWRDTGHASFDADTSVTQRAEWLGFVMAELGMAPVSS</sequence>
<gene>
    <name evidence="8" type="ORF">AN936_11215</name>
</gene>
<evidence type="ECO:0000313" key="8">
    <source>
        <dbReference type="EMBL" id="ALH80916.1"/>
    </source>
</evidence>
<evidence type="ECO:0000256" key="1">
    <source>
        <dbReference type="ARBA" id="ARBA00001070"/>
    </source>
</evidence>
<dbReference type="GO" id="GO:0005829">
    <property type="term" value="C:cytosol"/>
    <property type="evidence" value="ECO:0007669"/>
    <property type="project" value="TreeGrafter"/>
</dbReference>
<dbReference type="InterPro" id="IPR023302">
    <property type="entry name" value="Pept_S9A_N"/>
</dbReference>
<evidence type="ECO:0000259" key="7">
    <source>
        <dbReference type="Pfam" id="PF02897"/>
    </source>
</evidence>
<dbReference type="RefSeq" id="WP_054588217.1">
    <property type="nucleotide sequence ID" value="NZ_CP012700.1"/>
</dbReference>
<protein>
    <recommendedName>
        <fullName evidence="2">prolyl oligopeptidase</fullName>
        <ecNumber evidence="2">3.4.21.26</ecNumber>
    </recommendedName>
</protein>
<reference evidence="8 9" key="1">
    <citation type="journal article" date="2015" name="Genome Announc.">
        <title>Complete Genome Sequence of Polypropylene Glycol- and Polyethylene Glycol-Degrading Sphingopyxis macrogoltabida Strain EY-1.</title>
        <authorList>
            <person name="Ohtsubo Y."/>
            <person name="Nagata Y."/>
            <person name="Numata M."/>
            <person name="Tsuchikane K."/>
            <person name="Hosoyama A."/>
            <person name="Yamazoe A."/>
            <person name="Tsuda M."/>
            <person name="Fujita N."/>
            <person name="Kawai F."/>
        </authorList>
    </citation>
    <scope>NUCLEOTIDE SEQUENCE [LARGE SCALE GENOMIC DNA]</scope>
    <source>
        <strain evidence="8 9">EY-1</strain>
    </source>
</reference>
<dbReference type="Pfam" id="PF02897">
    <property type="entry name" value="Peptidase_S9_N"/>
    <property type="match status" value="1"/>
</dbReference>
<comment type="catalytic activity">
    <reaction evidence="1">
        <text>Hydrolysis of Pro-|-Xaa &gt;&gt; Ala-|-Xaa in oligopeptides.</text>
        <dbReference type="EC" id="3.4.21.26"/>
    </reaction>
</comment>
<dbReference type="InterPro" id="IPR029058">
    <property type="entry name" value="AB_hydrolase_fold"/>
</dbReference>
<dbReference type="AlphaFoldDB" id="A0A0N9V9A5"/>
<dbReference type="EMBL" id="CP012700">
    <property type="protein sequence ID" value="ALH80916.1"/>
    <property type="molecule type" value="Genomic_DNA"/>
</dbReference>
<evidence type="ECO:0000313" key="9">
    <source>
        <dbReference type="Proteomes" id="UP000058074"/>
    </source>
</evidence>
<dbReference type="KEGG" id="smag:AN936_11215"/>
<name>A0A0N9V9A5_SPHMC</name>
<dbReference type="Gene3D" id="2.130.10.120">
    <property type="entry name" value="Prolyl oligopeptidase, N-terminal domain"/>
    <property type="match status" value="1"/>
</dbReference>
<evidence type="ECO:0000256" key="4">
    <source>
        <dbReference type="ARBA" id="ARBA00022801"/>
    </source>
</evidence>
<feature type="domain" description="Peptidase S9 prolyl oligopeptidase catalytic" evidence="6">
    <location>
        <begin position="467"/>
        <end position="680"/>
    </location>
</feature>
<keyword evidence="3" id="KW-0645">Protease</keyword>
<dbReference type="PATRIC" id="fig|33050.5.peg.2320"/>
<feature type="domain" description="Peptidase S9A N-terminal" evidence="7">
    <location>
        <begin position="9"/>
        <end position="406"/>
    </location>
</feature>
<dbReference type="SUPFAM" id="SSF50993">
    <property type="entry name" value="Peptidase/esterase 'gauge' domain"/>
    <property type="match status" value="1"/>
</dbReference>
<keyword evidence="5" id="KW-0720">Serine protease</keyword>